<dbReference type="STRING" id="137591.AO080_05795"/>
<keyword evidence="1" id="KW-0472">Membrane</keyword>
<name>A0A0D1KFC7_9LACO</name>
<comment type="caution">
    <text evidence="2">The sequence shown here is derived from an EMBL/GenBank/DDBJ whole genome shotgun (WGS) entry which is preliminary data.</text>
</comment>
<protein>
    <submittedName>
        <fullName evidence="2">Uncharacterized protein</fullName>
    </submittedName>
</protein>
<proteinExistence type="predicted"/>
<gene>
    <name evidence="2" type="ORF">ab3b_02243</name>
    <name evidence="4" type="ORF">FO435_07990</name>
    <name evidence="3" type="ORF">QX99_01289</name>
</gene>
<reference evidence="4 7" key="2">
    <citation type="submission" date="2019-07" db="EMBL/GenBank/DDBJ databases">
        <title>Genome sequence of Weissella cibaria GK1.</title>
        <authorList>
            <person name="Choi H.-J."/>
        </authorList>
    </citation>
    <scope>NUCLEOTIDE SEQUENCE [LARGE SCALE GENOMIC DNA]</scope>
    <source>
        <strain evidence="4 7">GK1</strain>
    </source>
</reference>
<evidence type="ECO:0000313" key="4">
    <source>
        <dbReference type="EMBL" id="TVV27824.1"/>
    </source>
</evidence>
<evidence type="ECO:0000313" key="5">
    <source>
        <dbReference type="Proteomes" id="UP000032287"/>
    </source>
</evidence>
<evidence type="ECO:0000313" key="7">
    <source>
        <dbReference type="Proteomes" id="UP000320012"/>
    </source>
</evidence>
<sequence length="66" mass="7664">MSCKRNGTILAEALVAALILTSTTILIMMTVRYYHVQRQQEEAQIMAVKQTYKQELRAWLKEKHSP</sequence>
<keyword evidence="1" id="KW-0812">Transmembrane</keyword>
<dbReference type="OrthoDB" id="9932511at2"/>
<evidence type="ECO:0000313" key="2">
    <source>
        <dbReference type="EMBL" id="KIU20164.1"/>
    </source>
</evidence>
<dbReference type="Proteomes" id="UP000032287">
    <property type="component" value="Unassembled WGS sequence"/>
</dbReference>
<evidence type="ECO:0000313" key="6">
    <source>
        <dbReference type="Proteomes" id="UP000032289"/>
    </source>
</evidence>
<dbReference type="EMBL" id="JWHU01000023">
    <property type="protein sequence ID" value="KIU20245.1"/>
    <property type="molecule type" value="Genomic_DNA"/>
</dbReference>
<dbReference type="RefSeq" id="WP_043708190.1">
    <property type="nucleotide sequence ID" value="NZ_CP012873.1"/>
</dbReference>
<organism evidence="2 6">
    <name type="scientific">Weissella cibaria</name>
    <dbReference type="NCBI Taxonomy" id="137591"/>
    <lineage>
        <taxon>Bacteria</taxon>
        <taxon>Bacillati</taxon>
        <taxon>Bacillota</taxon>
        <taxon>Bacilli</taxon>
        <taxon>Lactobacillales</taxon>
        <taxon>Lactobacillaceae</taxon>
        <taxon>Weissella</taxon>
    </lineage>
</organism>
<evidence type="ECO:0000256" key="1">
    <source>
        <dbReference type="SAM" id="Phobius"/>
    </source>
</evidence>
<keyword evidence="1" id="KW-1133">Transmembrane helix</keyword>
<dbReference type="EMBL" id="VNHC01000002">
    <property type="protein sequence ID" value="TVV27824.1"/>
    <property type="molecule type" value="Genomic_DNA"/>
</dbReference>
<dbReference type="Proteomes" id="UP000320012">
    <property type="component" value="Unassembled WGS sequence"/>
</dbReference>
<dbReference type="Proteomes" id="UP000032289">
    <property type="component" value="Unassembled WGS sequence"/>
</dbReference>
<feature type="transmembrane region" description="Helical" evidence="1">
    <location>
        <begin position="14"/>
        <end position="34"/>
    </location>
</feature>
<dbReference type="PATRIC" id="fig|137591.24.peg.2193"/>
<keyword evidence="5" id="KW-1185">Reference proteome</keyword>
<dbReference type="KEGG" id="wcb:AO080_05795"/>
<accession>A0A0D1KFC7</accession>
<dbReference type="EMBL" id="JWHT01000063">
    <property type="protein sequence ID" value="KIU20164.1"/>
    <property type="molecule type" value="Genomic_DNA"/>
</dbReference>
<dbReference type="AlphaFoldDB" id="A0A0D1KFC7"/>
<evidence type="ECO:0000313" key="3">
    <source>
        <dbReference type="EMBL" id="KIU20245.1"/>
    </source>
</evidence>
<reference evidence="5 6" key="1">
    <citation type="journal article" date="2015" name="Microbiology (Mosc.)">
        <title>Genomics of the Weissella cibaria species with an examination of its metabolic traits.</title>
        <authorList>
            <person name="Lynch K.M."/>
            <person name="Lucid A."/>
            <person name="Arendt E.K."/>
            <person name="Sleator R.D."/>
            <person name="Lucey B."/>
            <person name="Coffey A."/>
        </authorList>
    </citation>
    <scope>NUCLEOTIDE SEQUENCE [LARGE SCALE GENOMIC DNA]</scope>
    <source>
        <strain evidence="2 6">AB3b</strain>
        <strain evidence="3 5">MG1</strain>
    </source>
</reference>